<organism evidence="3 4">
    <name type="scientific">Actinoallomurus acaciae</name>
    <dbReference type="NCBI Taxonomy" id="502577"/>
    <lineage>
        <taxon>Bacteria</taxon>
        <taxon>Bacillati</taxon>
        <taxon>Actinomycetota</taxon>
        <taxon>Actinomycetes</taxon>
        <taxon>Streptosporangiales</taxon>
        <taxon>Thermomonosporaceae</taxon>
        <taxon>Actinoallomurus</taxon>
    </lineage>
</organism>
<feature type="compositionally biased region" description="Basic and acidic residues" evidence="2">
    <location>
        <begin position="247"/>
        <end position="256"/>
    </location>
</feature>
<dbReference type="InterPro" id="IPR001457">
    <property type="entry name" value="NADH_UbQ/plastoQ_OxRdtase_su6"/>
</dbReference>
<dbReference type="Gene3D" id="1.20.120.1200">
    <property type="entry name" value="NADH-ubiquinone/plastoquinone oxidoreductase chain 6, subunit NuoJ"/>
    <property type="match status" value="1"/>
</dbReference>
<feature type="region of interest" description="Disordered" evidence="2">
    <location>
        <begin position="189"/>
        <end position="210"/>
    </location>
</feature>
<comment type="catalytic activity">
    <reaction evidence="1">
        <text>a quinone + NADH + 5 H(+)(in) = a quinol + NAD(+) + 4 H(+)(out)</text>
        <dbReference type="Rhea" id="RHEA:57888"/>
        <dbReference type="ChEBI" id="CHEBI:15378"/>
        <dbReference type="ChEBI" id="CHEBI:24646"/>
        <dbReference type="ChEBI" id="CHEBI:57540"/>
        <dbReference type="ChEBI" id="CHEBI:57945"/>
        <dbReference type="ChEBI" id="CHEBI:132124"/>
    </reaction>
</comment>
<evidence type="ECO:0000313" key="4">
    <source>
        <dbReference type="Proteomes" id="UP001589627"/>
    </source>
</evidence>
<dbReference type="NCBIfam" id="NF005165">
    <property type="entry name" value="PRK06638.1-5"/>
    <property type="match status" value="1"/>
</dbReference>
<dbReference type="RefSeq" id="WP_378198495.1">
    <property type="nucleotide sequence ID" value="NZ_JBHLZP010000053.1"/>
</dbReference>
<keyword evidence="3" id="KW-0560">Oxidoreductase</keyword>
<keyword evidence="1" id="KW-0874">Quinone</keyword>
<name>A0ABV5YC10_9ACTN</name>
<dbReference type="PANTHER" id="PTHR33269:SF19">
    <property type="entry name" value="NADH-QUINONE OXIDOREDUCTASE SUBUNIT J"/>
    <property type="match status" value="1"/>
</dbReference>
<evidence type="ECO:0000256" key="2">
    <source>
        <dbReference type="SAM" id="MobiDB-lite"/>
    </source>
</evidence>
<dbReference type="GO" id="GO:0050136">
    <property type="term" value="F:NADH dehydrogenase (quinone) (non-electrogenic) activity"/>
    <property type="evidence" value="ECO:0007669"/>
    <property type="project" value="UniProtKB-EC"/>
</dbReference>
<evidence type="ECO:0000313" key="3">
    <source>
        <dbReference type="EMBL" id="MFB9832566.1"/>
    </source>
</evidence>
<comment type="function">
    <text evidence="1">NDH-1 shuttles electrons from NADH, via FMN and iron-sulfur (Fe-S) centers, to quinones in the respiratory chain. Couples the redox reaction to proton translocation (for every two electrons transferred, four hydrogen ions are translocated across the cytoplasmic membrane), and thus conserves the redox energy in a proton gradient.</text>
</comment>
<dbReference type="EC" id="7.1.1.-" evidence="1"/>
<sequence>MNVVAAGAHQTGESGIFWVLAIVSVAAALSMIFMRKVVYSALLLAVVMLSLAVFYAVNEAPFLAFVQVIVYTGAVLMLFLFVIMVVGVSSTESMVETIKGQRVAAAIAGIGFGVLLMLGIGNATLPRSEGLAKANSDGGNVMGLAKLLFGTNTGRGIQGYIFAFEVTSALLITAALGAMVLAHRERLKPKPTQRELSQARIKSDQVSPLPPPGTYARHNAVDMPALLPDGSVSELSVSPVIARRRGGSHDDLHGEGPESALRHGTATVKAVLEGQVEGQVEVEKTEDEASPAEEEK</sequence>
<keyword evidence="1" id="KW-1003">Cell membrane</keyword>
<feature type="transmembrane region" description="Helical" evidence="1">
    <location>
        <begin position="69"/>
        <end position="91"/>
    </location>
</feature>
<comment type="subcellular location">
    <subcellularLocation>
        <location evidence="1">Cell membrane</location>
        <topology evidence="1">Multi-pass membrane protein</topology>
    </subcellularLocation>
</comment>
<dbReference type="Pfam" id="PF00499">
    <property type="entry name" value="Oxidored_q3"/>
    <property type="match status" value="1"/>
</dbReference>
<feature type="transmembrane region" description="Helical" evidence="1">
    <location>
        <begin position="15"/>
        <end position="33"/>
    </location>
</feature>
<feature type="region of interest" description="Disordered" evidence="2">
    <location>
        <begin position="244"/>
        <end position="296"/>
    </location>
</feature>
<keyword evidence="1" id="KW-0472">Membrane</keyword>
<dbReference type="PANTHER" id="PTHR33269">
    <property type="entry name" value="NADH-UBIQUINONE OXIDOREDUCTASE CHAIN 6"/>
    <property type="match status" value="1"/>
</dbReference>
<keyword evidence="1" id="KW-1133">Transmembrane helix</keyword>
<feature type="compositionally biased region" description="Acidic residues" evidence="2">
    <location>
        <begin position="284"/>
        <end position="296"/>
    </location>
</feature>
<comment type="caution">
    <text evidence="3">The sequence shown here is derived from an EMBL/GenBank/DDBJ whole genome shotgun (WGS) entry which is preliminary data.</text>
</comment>
<keyword evidence="1" id="KW-0812">Transmembrane</keyword>
<feature type="transmembrane region" description="Helical" evidence="1">
    <location>
        <begin position="103"/>
        <end position="125"/>
    </location>
</feature>
<gene>
    <name evidence="3" type="ORF">ACFFNX_10240</name>
</gene>
<protein>
    <recommendedName>
        <fullName evidence="1">NADH-quinone oxidoreductase subunit J</fullName>
        <ecNumber evidence="1">7.1.1.-</ecNumber>
    </recommendedName>
</protein>
<dbReference type="Proteomes" id="UP001589627">
    <property type="component" value="Unassembled WGS sequence"/>
</dbReference>
<keyword evidence="4" id="KW-1185">Reference proteome</keyword>
<evidence type="ECO:0000256" key="1">
    <source>
        <dbReference type="RuleBase" id="RU004429"/>
    </source>
</evidence>
<feature type="transmembrane region" description="Helical" evidence="1">
    <location>
        <begin position="157"/>
        <end position="182"/>
    </location>
</feature>
<dbReference type="EMBL" id="JBHLZP010000053">
    <property type="protein sequence ID" value="MFB9832566.1"/>
    <property type="molecule type" value="Genomic_DNA"/>
</dbReference>
<reference evidence="3 4" key="1">
    <citation type="submission" date="2024-09" db="EMBL/GenBank/DDBJ databases">
        <authorList>
            <person name="Sun Q."/>
            <person name="Mori K."/>
        </authorList>
    </citation>
    <scope>NUCLEOTIDE SEQUENCE [LARGE SCALE GENOMIC DNA]</scope>
    <source>
        <strain evidence="3 4">TBRC 0563</strain>
    </source>
</reference>
<keyword evidence="1" id="KW-0520">NAD</keyword>
<proteinExistence type="inferred from homology"/>
<dbReference type="InterPro" id="IPR042106">
    <property type="entry name" value="Nuo/plastoQ_OxRdtase_6_NuoJ"/>
</dbReference>
<comment type="similarity">
    <text evidence="1">Belongs to the complex I subunit 6 family.</text>
</comment>
<accession>A0ABV5YC10</accession>
<feature type="transmembrane region" description="Helical" evidence="1">
    <location>
        <begin position="38"/>
        <end position="57"/>
    </location>
</feature>